<dbReference type="SUPFAM" id="SSF46689">
    <property type="entry name" value="Homeodomain-like"/>
    <property type="match status" value="1"/>
</dbReference>
<protein>
    <submittedName>
        <fullName evidence="6">TetR/AcrR family transcriptional regulator</fullName>
    </submittedName>
</protein>
<dbReference type="InterPro" id="IPR004111">
    <property type="entry name" value="Repressor_TetR_C"/>
</dbReference>
<accession>A0ABY8WQX8</accession>
<feature type="DNA-binding region" description="H-T-H motif" evidence="4">
    <location>
        <begin position="25"/>
        <end position="44"/>
    </location>
</feature>
<organism evidence="6 7">
    <name type="scientific">Actinoplanes oblitus</name>
    <dbReference type="NCBI Taxonomy" id="3040509"/>
    <lineage>
        <taxon>Bacteria</taxon>
        <taxon>Bacillati</taxon>
        <taxon>Actinomycetota</taxon>
        <taxon>Actinomycetes</taxon>
        <taxon>Micromonosporales</taxon>
        <taxon>Micromonosporaceae</taxon>
        <taxon>Actinoplanes</taxon>
    </lineage>
</organism>
<keyword evidence="3" id="KW-0804">Transcription</keyword>
<proteinExistence type="predicted"/>
<dbReference type="SUPFAM" id="SSF48498">
    <property type="entry name" value="Tetracyclin repressor-like, C-terminal domain"/>
    <property type="match status" value="1"/>
</dbReference>
<dbReference type="PRINTS" id="PR00455">
    <property type="entry name" value="HTHTETR"/>
</dbReference>
<evidence type="ECO:0000313" key="6">
    <source>
        <dbReference type="EMBL" id="WIN00297.1"/>
    </source>
</evidence>
<keyword evidence="1" id="KW-0805">Transcription regulation</keyword>
<evidence type="ECO:0000259" key="5">
    <source>
        <dbReference type="PROSITE" id="PS50977"/>
    </source>
</evidence>
<dbReference type="Gene3D" id="1.10.10.60">
    <property type="entry name" value="Homeodomain-like"/>
    <property type="match status" value="1"/>
</dbReference>
<gene>
    <name evidence="6" type="ORF">ACTOB_003994</name>
</gene>
<evidence type="ECO:0000313" key="7">
    <source>
        <dbReference type="Proteomes" id="UP001240150"/>
    </source>
</evidence>
<feature type="domain" description="HTH tetR-type" evidence="5">
    <location>
        <begin position="2"/>
        <end position="62"/>
    </location>
</feature>
<sequence length="230" mass="24757">MRLNRDQVLSAALDLLDEAGLDQLTMRRLSTALGVQNGATYWHFRSKQALLEAMADTLLTGVADTLLTGVADARHTGEADLGEPEPWDERIARLAHRLRRALLSRRDGARLFSAAFFPLPNALAYGEAMIATLCQGGLTARDASWAADTLTYYVVGHTIEEQLAAALPDGGAEGAARLAEAVDPQRHPHLFAALAHIPAPHHEDHFAYGLQLVVAGIRSTATAGRVADPR</sequence>
<evidence type="ECO:0000256" key="3">
    <source>
        <dbReference type="ARBA" id="ARBA00023163"/>
    </source>
</evidence>
<evidence type="ECO:0000256" key="4">
    <source>
        <dbReference type="PROSITE-ProRule" id="PRU00335"/>
    </source>
</evidence>
<dbReference type="Pfam" id="PF00440">
    <property type="entry name" value="TetR_N"/>
    <property type="match status" value="1"/>
</dbReference>
<evidence type="ECO:0000256" key="2">
    <source>
        <dbReference type="ARBA" id="ARBA00023125"/>
    </source>
</evidence>
<dbReference type="InterPro" id="IPR036271">
    <property type="entry name" value="Tet_transcr_reg_TetR-rel_C_sf"/>
</dbReference>
<keyword evidence="7" id="KW-1185">Reference proteome</keyword>
<dbReference type="RefSeq" id="WP_284921814.1">
    <property type="nucleotide sequence ID" value="NZ_CP126980.1"/>
</dbReference>
<dbReference type="Pfam" id="PF02909">
    <property type="entry name" value="TetR_C_1"/>
    <property type="match status" value="1"/>
</dbReference>
<dbReference type="EMBL" id="CP126980">
    <property type="protein sequence ID" value="WIN00297.1"/>
    <property type="molecule type" value="Genomic_DNA"/>
</dbReference>
<name>A0ABY8WQX8_9ACTN</name>
<evidence type="ECO:0000256" key="1">
    <source>
        <dbReference type="ARBA" id="ARBA00023015"/>
    </source>
</evidence>
<reference evidence="6 7" key="1">
    <citation type="submission" date="2023-06" db="EMBL/GenBank/DDBJ databases">
        <authorList>
            <person name="Yushchuk O."/>
            <person name="Binda E."/>
            <person name="Ruckert-Reed C."/>
            <person name="Fedorenko V."/>
            <person name="Kalinowski J."/>
            <person name="Marinelli F."/>
        </authorList>
    </citation>
    <scope>NUCLEOTIDE SEQUENCE [LARGE SCALE GENOMIC DNA]</scope>
    <source>
        <strain evidence="6 7">NRRL 3884</strain>
    </source>
</reference>
<dbReference type="PANTHER" id="PTHR30055">
    <property type="entry name" value="HTH-TYPE TRANSCRIPTIONAL REGULATOR RUTR"/>
    <property type="match status" value="1"/>
</dbReference>
<keyword evidence="2 4" id="KW-0238">DNA-binding</keyword>
<dbReference type="Gene3D" id="1.10.357.10">
    <property type="entry name" value="Tetracycline Repressor, domain 2"/>
    <property type="match status" value="1"/>
</dbReference>
<dbReference type="InterPro" id="IPR009057">
    <property type="entry name" value="Homeodomain-like_sf"/>
</dbReference>
<dbReference type="PROSITE" id="PS50977">
    <property type="entry name" value="HTH_TETR_2"/>
    <property type="match status" value="1"/>
</dbReference>
<dbReference type="InterPro" id="IPR050109">
    <property type="entry name" value="HTH-type_TetR-like_transc_reg"/>
</dbReference>
<dbReference type="PANTHER" id="PTHR30055:SF151">
    <property type="entry name" value="TRANSCRIPTIONAL REGULATORY PROTEIN"/>
    <property type="match status" value="1"/>
</dbReference>
<dbReference type="Proteomes" id="UP001240150">
    <property type="component" value="Chromosome"/>
</dbReference>
<dbReference type="InterPro" id="IPR001647">
    <property type="entry name" value="HTH_TetR"/>
</dbReference>